<dbReference type="Pfam" id="PF00049">
    <property type="entry name" value="Insulin"/>
    <property type="match status" value="1"/>
</dbReference>
<dbReference type="SMART" id="SM00078">
    <property type="entry name" value="IlGF"/>
    <property type="match status" value="1"/>
</dbReference>
<dbReference type="AlphaFoldDB" id="A0A0M4EPX1"/>
<evidence type="ECO:0000256" key="5">
    <source>
        <dbReference type="ARBA" id="ARBA00023157"/>
    </source>
</evidence>
<reference evidence="9 10" key="1">
    <citation type="submission" date="2015-08" db="EMBL/GenBank/DDBJ databases">
        <title>Ancestral chromatin configuration constrains chromatin evolution on differentiating sex chromosomes in Drosophila.</title>
        <authorList>
            <person name="Zhou Q."/>
            <person name="Bachtrog D."/>
        </authorList>
    </citation>
    <scope>NUCLEOTIDE SEQUENCE [LARGE SCALE GENOMIC DNA]</scope>
    <source>
        <tissue evidence="9">Whole larvae</tissue>
    </source>
</reference>
<dbReference type="CDD" id="cd04366">
    <property type="entry name" value="IlGF_insulin_bombyxin_like"/>
    <property type="match status" value="1"/>
</dbReference>
<dbReference type="GO" id="GO:0005576">
    <property type="term" value="C:extracellular region"/>
    <property type="evidence" value="ECO:0007669"/>
    <property type="project" value="UniProtKB-SubCell"/>
</dbReference>
<evidence type="ECO:0000313" key="9">
    <source>
        <dbReference type="EMBL" id="ALC44230.1"/>
    </source>
</evidence>
<dbReference type="Gene3D" id="1.10.100.10">
    <property type="entry name" value="Insulin-like"/>
    <property type="match status" value="1"/>
</dbReference>
<keyword evidence="5" id="KW-1015">Disulfide bond</keyword>
<feature type="non-terminal residue" evidence="9">
    <location>
        <position position="1"/>
    </location>
</feature>
<feature type="signal peptide" evidence="7">
    <location>
        <begin position="1"/>
        <end position="31"/>
    </location>
</feature>
<evidence type="ECO:0000256" key="4">
    <source>
        <dbReference type="ARBA" id="ARBA00022729"/>
    </source>
</evidence>
<evidence type="ECO:0000256" key="1">
    <source>
        <dbReference type="ARBA" id="ARBA00009034"/>
    </source>
</evidence>
<dbReference type="SUPFAM" id="SSF56994">
    <property type="entry name" value="Insulin-like"/>
    <property type="match status" value="1"/>
</dbReference>
<comment type="similarity">
    <text evidence="1 6">Belongs to the insulin family.</text>
</comment>
<keyword evidence="6" id="KW-0964">Secreted</keyword>
<dbReference type="EMBL" id="CP012525">
    <property type="protein sequence ID" value="ALC44230.1"/>
    <property type="molecule type" value="Genomic_DNA"/>
</dbReference>
<feature type="domain" description="Insulin-like" evidence="8">
    <location>
        <begin position="51"/>
        <end position="148"/>
    </location>
</feature>
<proteinExistence type="inferred from homology"/>
<name>A0A0M4EPX1_DROBS</name>
<comment type="subcellular location">
    <subcellularLocation>
        <location evidence="6">Secreted</location>
    </subcellularLocation>
</comment>
<dbReference type="PANTHER" id="PTHR13647:SF4">
    <property type="entry name" value="INSULIN-LIKE PEPTIDE 1-RELATED"/>
    <property type="match status" value="1"/>
</dbReference>
<keyword evidence="4 7" id="KW-0732">Signal</keyword>
<gene>
    <name evidence="9" type="ORF">Dbus_chr3Lg1396</name>
</gene>
<dbReference type="PROSITE" id="PS00262">
    <property type="entry name" value="INSULIN"/>
    <property type="match status" value="1"/>
</dbReference>
<dbReference type="STRING" id="30019.A0A0M4EPX1"/>
<dbReference type="OrthoDB" id="10019596at2759"/>
<dbReference type="PANTHER" id="PTHR13647">
    <property type="entry name" value="INSULIN-LIKE PEPTIDE 2-RELATED"/>
    <property type="match status" value="1"/>
</dbReference>
<keyword evidence="3" id="KW-0165">Cleavage on pair of basic residues</keyword>
<dbReference type="InterPro" id="IPR036438">
    <property type="entry name" value="Insulin-like_sf"/>
</dbReference>
<evidence type="ECO:0000256" key="7">
    <source>
        <dbReference type="SAM" id="SignalP"/>
    </source>
</evidence>
<dbReference type="OMA" id="VYDECCV"/>
<dbReference type="GO" id="GO:0005179">
    <property type="term" value="F:hormone activity"/>
    <property type="evidence" value="ECO:0007669"/>
    <property type="project" value="InterPro"/>
</dbReference>
<sequence>SIARHATAFGRRRQLLLLLLALCVCLNCGLSANSGGNADVDDAHPLRQGSHKLCGQALNVAMDAVCVNGYNTMRKKRMDSELALSGGLEANALQLQPQASGYARSPLLSSIYGTEVLIKTRRLRRDGPGIHTECCLDSCTYPELLAYCKTV</sequence>
<evidence type="ECO:0000259" key="8">
    <source>
        <dbReference type="SMART" id="SM00078"/>
    </source>
</evidence>
<evidence type="ECO:0000256" key="3">
    <source>
        <dbReference type="ARBA" id="ARBA00022685"/>
    </source>
</evidence>
<accession>A0A0M4EPX1</accession>
<dbReference type="Proteomes" id="UP000494163">
    <property type="component" value="Chromosome 3L"/>
</dbReference>
<organism evidence="9 10">
    <name type="scientific">Drosophila busckii</name>
    <name type="common">Fruit fly</name>
    <dbReference type="NCBI Taxonomy" id="30019"/>
    <lineage>
        <taxon>Eukaryota</taxon>
        <taxon>Metazoa</taxon>
        <taxon>Ecdysozoa</taxon>
        <taxon>Arthropoda</taxon>
        <taxon>Hexapoda</taxon>
        <taxon>Insecta</taxon>
        <taxon>Pterygota</taxon>
        <taxon>Neoptera</taxon>
        <taxon>Endopterygota</taxon>
        <taxon>Diptera</taxon>
        <taxon>Brachycera</taxon>
        <taxon>Muscomorpha</taxon>
        <taxon>Ephydroidea</taxon>
        <taxon>Drosophilidae</taxon>
        <taxon>Drosophila</taxon>
    </lineage>
</organism>
<evidence type="ECO:0000256" key="2">
    <source>
        <dbReference type="ARBA" id="ARBA00011207"/>
    </source>
</evidence>
<dbReference type="InterPro" id="IPR016179">
    <property type="entry name" value="Insulin-like"/>
</dbReference>
<protein>
    <submittedName>
        <fullName evidence="9">Ilp1</fullName>
    </submittedName>
</protein>
<dbReference type="InterPro" id="IPR022353">
    <property type="entry name" value="Insulin_CS"/>
</dbReference>
<comment type="subunit">
    <text evidence="2">Heterodimer of a B chain and an A chain linked by two disulfide bonds.</text>
</comment>
<feature type="chain" id="PRO_5005793528" evidence="7">
    <location>
        <begin position="32"/>
        <end position="151"/>
    </location>
</feature>
<evidence type="ECO:0000313" key="10">
    <source>
        <dbReference type="Proteomes" id="UP000494163"/>
    </source>
</evidence>
<evidence type="ECO:0000256" key="6">
    <source>
        <dbReference type="RuleBase" id="RU000406"/>
    </source>
</evidence>
<keyword evidence="10" id="KW-1185">Reference proteome</keyword>